<accession>A0A3M8P9A1</accession>
<dbReference type="Proteomes" id="UP000275473">
    <property type="component" value="Unassembled WGS sequence"/>
</dbReference>
<keyword evidence="2" id="KW-1133">Transmembrane helix</keyword>
<comment type="caution">
    <text evidence="3">The sequence shown here is derived from an EMBL/GenBank/DDBJ whole genome shotgun (WGS) entry which is preliminary data.</text>
</comment>
<name>A0A3M8P9A1_9BACL</name>
<dbReference type="EMBL" id="RIAX01000003">
    <property type="protein sequence ID" value="RNF40285.1"/>
    <property type="molecule type" value="Genomic_DNA"/>
</dbReference>
<evidence type="ECO:0000256" key="1">
    <source>
        <dbReference type="SAM" id="MobiDB-lite"/>
    </source>
</evidence>
<feature type="region of interest" description="Disordered" evidence="1">
    <location>
        <begin position="1"/>
        <end position="30"/>
    </location>
</feature>
<keyword evidence="2" id="KW-0812">Transmembrane</keyword>
<sequence length="69" mass="7857">MSEKEPKEKKYMEAEKKDVPKPSGREEGIKEPRVKNFPKIQVGVAIFVVIVLIIVIIGISYGMYGLFFN</sequence>
<organism evidence="3 4">
    <name type="scientific">Planococcus salinus</name>
    <dbReference type="NCBI Taxonomy" id="1848460"/>
    <lineage>
        <taxon>Bacteria</taxon>
        <taxon>Bacillati</taxon>
        <taxon>Bacillota</taxon>
        <taxon>Bacilli</taxon>
        <taxon>Bacillales</taxon>
        <taxon>Caryophanaceae</taxon>
        <taxon>Planococcus</taxon>
    </lineage>
</organism>
<reference evidence="3 4" key="1">
    <citation type="journal article" date="2018" name="Int. J. Syst. Evol. Microbiol.">
        <title>Planococcus salinus sp. nov., a moderately halophilic bacterium isolated from a saline-alkali soil.</title>
        <authorList>
            <person name="Gan L."/>
        </authorList>
    </citation>
    <scope>NUCLEOTIDE SEQUENCE [LARGE SCALE GENOMIC DNA]</scope>
    <source>
        <strain evidence="3 4">LCB217</strain>
    </source>
</reference>
<evidence type="ECO:0000313" key="4">
    <source>
        <dbReference type="Proteomes" id="UP000275473"/>
    </source>
</evidence>
<evidence type="ECO:0000313" key="3">
    <source>
        <dbReference type="EMBL" id="RNF40285.1"/>
    </source>
</evidence>
<gene>
    <name evidence="3" type="ORF">EEX84_06540</name>
</gene>
<feature type="transmembrane region" description="Helical" evidence="2">
    <location>
        <begin position="42"/>
        <end position="64"/>
    </location>
</feature>
<keyword evidence="2" id="KW-0472">Membrane</keyword>
<protein>
    <submittedName>
        <fullName evidence="3">Uncharacterized protein</fullName>
    </submittedName>
</protein>
<evidence type="ECO:0000256" key="2">
    <source>
        <dbReference type="SAM" id="Phobius"/>
    </source>
</evidence>
<dbReference type="AlphaFoldDB" id="A0A3M8P9A1"/>
<dbReference type="RefSeq" id="WP_123164794.1">
    <property type="nucleotide sequence ID" value="NZ_RIAX01000003.1"/>
</dbReference>
<keyword evidence="4" id="KW-1185">Reference proteome</keyword>
<proteinExistence type="predicted"/>